<dbReference type="PROSITE" id="PS50835">
    <property type="entry name" value="IG_LIKE"/>
    <property type="match status" value="1"/>
</dbReference>
<dbReference type="FunFam" id="2.60.40.10:FF:000295">
    <property type="entry name" value="Tyrosine-protein phosphatase non-receptor type substrate 1"/>
    <property type="match status" value="1"/>
</dbReference>
<keyword evidence="5" id="KW-0812">Transmembrane</keyword>
<keyword evidence="5" id="KW-0472">Membrane</keyword>
<evidence type="ECO:0000259" key="7">
    <source>
        <dbReference type="PROSITE" id="PS50835"/>
    </source>
</evidence>
<keyword evidence="3" id="KW-0325">Glycoprotein</keyword>
<evidence type="ECO:0000256" key="5">
    <source>
        <dbReference type="SAM" id="Phobius"/>
    </source>
</evidence>
<evidence type="ECO:0000256" key="6">
    <source>
        <dbReference type="SAM" id="SignalP"/>
    </source>
</evidence>
<dbReference type="InterPro" id="IPR051755">
    <property type="entry name" value="Ig-like_CS_Receptor"/>
</dbReference>
<evidence type="ECO:0000256" key="4">
    <source>
        <dbReference type="ARBA" id="ARBA00023319"/>
    </source>
</evidence>
<evidence type="ECO:0000256" key="1">
    <source>
        <dbReference type="ARBA" id="ARBA00022729"/>
    </source>
</evidence>
<accession>A0A4W2G4S2</accession>
<dbReference type="Ensembl" id="ENSBIXT00005023273.1">
    <property type="protein sequence ID" value="ENSBIXP00005013439.1"/>
    <property type="gene ID" value="ENSBIXG00005005849.1"/>
</dbReference>
<feature type="signal peptide" evidence="6">
    <location>
        <begin position="1"/>
        <end position="47"/>
    </location>
</feature>
<dbReference type="InterPro" id="IPR013106">
    <property type="entry name" value="Ig_V-set"/>
</dbReference>
<organism evidence="8 9">
    <name type="scientific">Bos indicus x Bos taurus</name>
    <name type="common">Hybrid cattle</name>
    <dbReference type="NCBI Taxonomy" id="30522"/>
    <lineage>
        <taxon>Eukaryota</taxon>
        <taxon>Metazoa</taxon>
        <taxon>Chordata</taxon>
        <taxon>Craniata</taxon>
        <taxon>Vertebrata</taxon>
        <taxon>Euteleostomi</taxon>
        <taxon>Mammalia</taxon>
        <taxon>Eutheria</taxon>
        <taxon>Laurasiatheria</taxon>
        <taxon>Artiodactyla</taxon>
        <taxon>Ruminantia</taxon>
        <taxon>Pecora</taxon>
        <taxon>Bovidae</taxon>
        <taxon>Bovinae</taxon>
        <taxon>Bos</taxon>
    </lineage>
</organism>
<dbReference type="InterPro" id="IPR036179">
    <property type="entry name" value="Ig-like_dom_sf"/>
</dbReference>
<dbReference type="Proteomes" id="UP000429181">
    <property type="component" value="Chromosome 13"/>
</dbReference>
<keyword evidence="1 6" id="KW-0732">Signal</keyword>
<dbReference type="SUPFAM" id="SSF48726">
    <property type="entry name" value="Immunoglobulin"/>
    <property type="match status" value="1"/>
</dbReference>
<proteinExistence type="predicted"/>
<keyword evidence="4" id="KW-0393">Immunoglobulin domain</keyword>
<reference evidence="8 9" key="1">
    <citation type="submission" date="2018-11" db="EMBL/GenBank/DDBJ databases">
        <title>Haplotype-resolved cattle genomes.</title>
        <authorList>
            <person name="Low W.Y."/>
            <person name="Tearle R."/>
            <person name="Bickhart D.M."/>
            <person name="Rosen B.D."/>
            <person name="Koren S."/>
            <person name="Rhie A."/>
            <person name="Hiendleder S."/>
            <person name="Phillippy A.M."/>
            <person name="Smith T.P.L."/>
            <person name="Williams J.L."/>
        </authorList>
    </citation>
    <scope>NUCLEOTIDE SEQUENCE [LARGE SCALE GENOMIC DNA]</scope>
</reference>
<evidence type="ECO:0000256" key="2">
    <source>
        <dbReference type="ARBA" id="ARBA00023157"/>
    </source>
</evidence>
<keyword evidence="5" id="KW-1133">Transmembrane helix</keyword>
<feature type="transmembrane region" description="Helical" evidence="5">
    <location>
        <begin position="170"/>
        <end position="192"/>
    </location>
</feature>
<dbReference type="AlphaFoldDB" id="A0A4W2G4S2"/>
<dbReference type="InterPro" id="IPR007110">
    <property type="entry name" value="Ig-like_dom"/>
</dbReference>
<dbReference type="Gene3D" id="2.60.40.10">
    <property type="entry name" value="Immunoglobulins"/>
    <property type="match status" value="1"/>
</dbReference>
<dbReference type="InterPro" id="IPR003599">
    <property type="entry name" value="Ig_sub"/>
</dbReference>
<dbReference type="PANTHER" id="PTHR19971">
    <property type="entry name" value="SIGNAL-REGULATORY PROTEIN BETA"/>
    <property type="match status" value="1"/>
</dbReference>
<sequence>MFWFSLGHIWTQRAPQASTMPIPAFWVHPPPLCLLLTLLLGLTGAAGEGELQVIQPERSVSVAAGETATLHCTVNSLSPVGPINWFRGTGPCRELIYSSKEASFPRVTSVADSTKRNNMDFSIRISNITPADAGVYHCVKFQKGERGDVEFKSGPGTHLIVSGPEQSSPLLAVFLLGPKTLLLVGISIILICKKF</sequence>
<protein>
    <recommendedName>
        <fullName evidence="7">Ig-like domain-containing protein</fullName>
    </recommendedName>
</protein>
<reference evidence="8" key="2">
    <citation type="submission" date="2025-08" db="UniProtKB">
        <authorList>
            <consortium name="Ensembl"/>
        </authorList>
    </citation>
    <scope>IDENTIFICATION</scope>
</reference>
<feature type="chain" id="PRO_5021407145" description="Ig-like domain-containing protein" evidence="6">
    <location>
        <begin position="48"/>
        <end position="195"/>
    </location>
</feature>
<evidence type="ECO:0000256" key="3">
    <source>
        <dbReference type="ARBA" id="ARBA00023180"/>
    </source>
</evidence>
<dbReference type="InterPro" id="IPR013783">
    <property type="entry name" value="Ig-like_fold"/>
</dbReference>
<dbReference type="SMART" id="SM00409">
    <property type="entry name" value="IG"/>
    <property type="match status" value="1"/>
</dbReference>
<feature type="domain" description="Ig-like" evidence="7">
    <location>
        <begin position="30"/>
        <end position="138"/>
    </location>
</feature>
<keyword evidence="2" id="KW-1015">Disulfide bond</keyword>
<dbReference type="SMART" id="SM00406">
    <property type="entry name" value="IGv"/>
    <property type="match status" value="1"/>
</dbReference>
<dbReference type="Pfam" id="PF07686">
    <property type="entry name" value="V-set"/>
    <property type="match status" value="1"/>
</dbReference>
<dbReference type="GeneTree" id="ENSGT00960000186656"/>
<evidence type="ECO:0000313" key="9">
    <source>
        <dbReference type="Proteomes" id="UP000429181"/>
    </source>
</evidence>
<name>A0A4W2G4S2_BOBOX</name>
<evidence type="ECO:0000313" key="8">
    <source>
        <dbReference type="Ensembl" id="ENSBIXP00005013439.1"/>
    </source>
</evidence>